<feature type="transmembrane region" description="Helical" evidence="1">
    <location>
        <begin position="29"/>
        <end position="51"/>
    </location>
</feature>
<comment type="caution">
    <text evidence="2">The sequence shown here is derived from an EMBL/GenBank/DDBJ whole genome shotgun (WGS) entry which is preliminary data.</text>
</comment>
<evidence type="ECO:0000313" key="2">
    <source>
        <dbReference type="EMBL" id="OLR89902.1"/>
    </source>
</evidence>
<reference evidence="2 3" key="1">
    <citation type="submission" date="2016-10" db="EMBL/GenBank/DDBJ databases">
        <title>The Draft Genome Sequence of Actinokineospora bangkokensis 44EHWT reveals the biosynthetic pathway of antifungal compounds Thailandins with unusual extender unit butylmalonyl-CoA.</title>
        <authorList>
            <person name="Greule A."/>
            <person name="Intra B."/>
            <person name="Flemming S."/>
            <person name="Rommel M.G."/>
            <person name="Panbangred W."/>
            <person name="Bechthold A."/>
        </authorList>
    </citation>
    <scope>NUCLEOTIDE SEQUENCE [LARGE SCALE GENOMIC DNA]</scope>
    <source>
        <strain evidence="2 3">44EHW</strain>
    </source>
</reference>
<dbReference type="AlphaFoldDB" id="A0A1Q9LD09"/>
<evidence type="ECO:0000313" key="3">
    <source>
        <dbReference type="Proteomes" id="UP000186040"/>
    </source>
</evidence>
<keyword evidence="1" id="KW-0812">Transmembrane</keyword>
<evidence type="ECO:0000256" key="1">
    <source>
        <dbReference type="SAM" id="Phobius"/>
    </source>
</evidence>
<dbReference type="Proteomes" id="UP000186040">
    <property type="component" value="Unassembled WGS sequence"/>
</dbReference>
<organism evidence="2 3">
    <name type="scientific">Actinokineospora bangkokensis</name>
    <dbReference type="NCBI Taxonomy" id="1193682"/>
    <lineage>
        <taxon>Bacteria</taxon>
        <taxon>Bacillati</taxon>
        <taxon>Actinomycetota</taxon>
        <taxon>Actinomycetes</taxon>
        <taxon>Pseudonocardiales</taxon>
        <taxon>Pseudonocardiaceae</taxon>
        <taxon>Actinokineospora</taxon>
    </lineage>
</organism>
<keyword evidence="3" id="KW-1185">Reference proteome</keyword>
<protein>
    <submittedName>
        <fullName evidence="2">Uncharacterized protein</fullName>
    </submittedName>
</protein>
<keyword evidence="1" id="KW-0472">Membrane</keyword>
<sequence length="133" mass="13419">MSDEQPPAQATPEPGPDPLAAITLTPRRFAGVLVVAALLLGLVLLLVPVHVAGTDPAGGPVTCGNAVGGVETAWVDEDLGRPDKLTLVSYLGTCEEALSDRGTTTMVLLTAGVVGGLALTVVRWGPRGAASRG</sequence>
<dbReference type="RefSeq" id="WP_075978109.1">
    <property type="nucleotide sequence ID" value="NZ_MKQR01000028.1"/>
</dbReference>
<dbReference type="EMBL" id="MKQR01000028">
    <property type="protein sequence ID" value="OLR89902.1"/>
    <property type="molecule type" value="Genomic_DNA"/>
</dbReference>
<keyword evidence="1" id="KW-1133">Transmembrane helix</keyword>
<gene>
    <name evidence="2" type="ORF">BJP25_02555</name>
</gene>
<dbReference type="OrthoDB" id="3699572at2"/>
<proteinExistence type="predicted"/>
<accession>A0A1Q9LD09</accession>
<feature type="transmembrane region" description="Helical" evidence="1">
    <location>
        <begin position="106"/>
        <end position="125"/>
    </location>
</feature>
<name>A0A1Q9LD09_9PSEU</name>